<dbReference type="GO" id="GO:0000709">
    <property type="term" value="P:meiotic joint molecule formation"/>
    <property type="evidence" value="ECO:0007669"/>
    <property type="project" value="TreeGrafter"/>
</dbReference>
<evidence type="ECO:0000256" key="4">
    <source>
        <dbReference type="SAM" id="Coils"/>
    </source>
</evidence>
<dbReference type="GO" id="GO:0034974">
    <property type="term" value="C:Swi5-Swi2 complex"/>
    <property type="evidence" value="ECO:0007669"/>
    <property type="project" value="TreeGrafter"/>
</dbReference>
<dbReference type="PANTHER" id="PTHR28529:SF2">
    <property type="entry name" value="DNA REPAIR PROTEIN SWI5 HOMOLOG"/>
    <property type="match status" value="1"/>
</dbReference>
<keyword evidence="4" id="KW-0175">Coiled coil</keyword>
<evidence type="ECO:0000313" key="5">
    <source>
        <dbReference type="EMBL" id="KAF9444037.1"/>
    </source>
</evidence>
<dbReference type="GO" id="GO:0032798">
    <property type="term" value="C:Swi5-Sfr1 complex"/>
    <property type="evidence" value="ECO:0007669"/>
    <property type="project" value="TreeGrafter"/>
</dbReference>
<evidence type="ECO:0008006" key="7">
    <source>
        <dbReference type="Google" id="ProtNLM"/>
    </source>
</evidence>
<gene>
    <name evidence="5" type="ORF">P691DRAFT_763757</name>
</gene>
<sequence>MYASTSATKTQAHIATLQEEIQALQETLGANENAEAIVKTHIKLLHRYNEAKDATQILIGRLASLHNKTIRQIHEDYDLKDSD</sequence>
<keyword evidence="3" id="KW-0234">DNA repair</keyword>
<protein>
    <recommendedName>
        <fullName evidence="7">Swi5-domain-containing protein</fullName>
    </recommendedName>
</protein>
<comment type="similarity">
    <text evidence="1">Belongs to the SWI5/SAE3 family.</text>
</comment>
<dbReference type="GO" id="GO:0010772">
    <property type="term" value="P:meiotic DNA recombinase assembly involved in reciprocal meiotic recombination"/>
    <property type="evidence" value="ECO:0007669"/>
    <property type="project" value="TreeGrafter"/>
</dbReference>
<keyword evidence="2" id="KW-0227">DNA damage</keyword>
<dbReference type="Proteomes" id="UP000807342">
    <property type="component" value="Unassembled WGS sequence"/>
</dbReference>
<evidence type="ECO:0000256" key="3">
    <source>
        <dbReference type="ARBA" id="ARBA00023204"/>
    </source>
</evidence>
<evidence type="ECO:0000256" key="2">
    <source>
        <dbReference type="ARBA" id="ARBA00022763"/>
    </source>
</evidence>
<dbReference type="AlphaFoldDB" id="A0A9P6BYB6"/>
<dbReference type="EMBL" id="MU151412">
    <property type="protein sequence ID" value="KAF9444037.1"/>
    <property type="molecule type" value="Genomic_DNA"/>
</dbReference>
<dbReference type="PANTHER" id="PTHR28529">
    <property type="entry name" value="DNA REPAIR PROTEIN SWI5 HOMOLOG"/>
    <property type="match status" value="1"/>
</dbReference>
<proteinExistence type="inferred from homology"/>
<organism evidence="5 6">
    <name type="scientific">Macrolepiota fuliginosa MF-IS2</name>
    <dbReference type="NCBI Taxonomy" id="1400762"/>
    <lineage>
        <taxon>Eukaryota</taxon>
        <taxon>Fungi</taxon>
        <taxon>Dikarya</taxon>
        <taxon>Basidiomycota</taxon>
        <taxon>Agaricomycotina</taxon>
        <taxon>Agaricomycetes</taxon>
        <taxon>Agaricomycetidae</taxon>
        <taxon>Agaricales</taxon>
        <taxon>Agaricineae</taxon>
        <taxon>Agaricaceae</taxon>
        <taxon>Macrolepiota</taxon>
    </lineage>
</organism>
<dbReference type="Gene3D" id="1.20.5.170">
    <property type="match status" value="1"/>
</dbReference>
<keyword evidence="6" id="KW-1185">Reference proteome</keyword>
<comment type="caution">
    <text evidence="5">The sequence shown here is derived from an EMBL/GenBank/DDBJ whole genome shotgun (WGS) entry which is preliminary data.</text>
</comment>
<accession>A0A9P6BYB6</accession>
<evidence type="ECO:0000313" key="6">
    <source>
        <dbReference type="Proteomes" id="UP000807342"/>
    </source>
</evidence>
<feature type="coiled-coil region" evidence="4">
    <location>
        <begin position="7"/>
        <end position="34"/>
    </location>
</feature>
<name>A0A9P6BYB6_9AGAR</name>
<dbReference type="InterPro" id="IPR010760">
    <property type="entry name" value="DNA-repair_Swi5"/>
</dbReference>
<evidence type="ECO:0000256" key="1">
    <source>
        <dbReference type="ARBA" id="ARBA00008060"/>
    </source>
</evidence>
<dbReference type="OrthoDB" id="255837at2759"/>
<dbReference type="Pfam" id="PF07061">
    <property type="entry name" value="Swi5"/>
    <property type="match status" value="1"/>
</dbReference>
<reference evidence="5" key="1">
    <citation type="submission" date="2020-11" db="EMBL/GenBank/DDBJ databases">
        <authorList>
            <consortium name="DOE Joint Genome Institute"/>
            <person name="Ahrendt S."/>
            <person name="Riley R."/>
            <person name="Andreopoulos W."/>
            <person name="Labutti K."/>
            <person name="Pangilinan J."/>
            <person name="Ruiz-Duenas F.J."/>
            <person name="Barrasa J.M."/>
            <person name="Sanchez-Garcia M."/>
            <person name="Camarero S."/>
            <person name="Miyauchi S."/>
            <person name="Serrano A."/>
            <person name="Linde D."/>
            <person name="Babiker R."/>
            <person name="Drula E."/>
            <person name="Ayuso-Fernandez I."/>
            <person name="Pacheco R."/>
            <person name="Padilla G."/>
            <person name="Ferreira P."/>
            <person name="Barriuso J."/>
            <person name="Kellner H."/>
            <person name="Castanera R."/>
            <person name="Alfaro M."/>
            <person name="Ramirez L."/>
            <person name="Pisabarro A.G."/>
            <person name="Kuo A."/>
            <person name="Tritt A."/>
            <person name="Lipzen A."/>
            <person name="He G."/>
            <person name="Yan M."/>
            <person name="Ng V."/>
            <person name="Cullen D."/>
            <person name="Martin F."/>
            <person name="Rosso M.-N."/>
            <person name="Henrissat B."/>
            <person name="Hibbett D."/>
            <person name="Martinez A.T."/>
            <person name="Grigoriev I.V."/>
        </authorList>
    </citation>
    <scope>NUCLEOTIDE SEQUENCE</scope>
    <source>
        <strain evidence="5">MF-IS2</strain>
    </source>
</reference>